<dbReference type="GO" id="GO:0016301">
    <property type="term" value="F:kinase activity"/>
    <property type="evidence" value="ECO:0007669"/>
    <property type="project" value="UniProtKB-KW"/>
</dbReference>
<dbReference type="PANTHER" id="PTHR43320:SF2">
    <property type="entry name" value="2-DEHYDRO-3-DEOXYGLUCONOKINASE_2-DEHYDRO-3-DEOXYGALACTONOKINASE"/>
    <property type="match status" value="1"/>
</dbReference>
<dbReference type="CDD" id="cd01166">
    <property type="entry name" value="KdgK"/>
    <property type="match status" value="1"/>
</dbReference>
<keyword evidence="6" id="KW-1185">Reference proteome</keyword>
<dbReference type="EMBL" id="REGA01000003">
    <property type="protein sequence ID" value="RQG96562.1"/>
    <property type="molecule type" value="Genomic_DNA"/>
</dbReference>
<sequence>MSDLVTFGETMLRLSPPDERRLEDADEFEVLAGGAESNVAIAAQRLGMPATWLSKVPESPLGRRVVSELRGYGIDTDVVWSHRGRQGTYYLERAGTPRGTKVIYDRDDTAFATAEAREFDVDRVQNARVFFTTGITPALSSTLRDTTASMLKAARQGGTTTAFDFNYRRKLWSPEEAEETLTKLFPGIDVLVIAARDARSVLGFEGDPRQLAHKLGSQYEFETVVVTRGSEGAIGWHDSVVHEQGAYETDTVSKIGTGDAFTGAFIARRVSGDDVPTALEYAAATAALKRTIPGDVALVSEEEVEAVVSSGGEELSR</sequence>
<dbReference type="InterPro" id="IPR002139">
    <property type="entry name" value="Ribo/fructo_kinase"/>
</dbReference>
<dbReference type="InterPro" id="IPR029056">
    <property type="entry name" value="Ribokinase-like"/>
</dbReference>
<keyword evidence="3 5" id="KW-0418">Kinase</keyword>
<dbReference type="InterPro" id="IPR052700">
    <property type="entry name" value="Carb_kinase_PfkB-like"/>
</dbReference>
<dbReference type="SUPFAM" id="SSF53613">
    <property type="entry name" value="Ribokinase-like"/>
    <property type="match status" value="1"/>
</dbReference>
<evidence type="ECO:0000256" key="2">
    <source>
        <dbReference type="ARBA" id="ARBA00022679"/>
    </source>
</evidence>
<proteinExistence type="inferred from homology"/>
<accession>A0A3N6NCS8</accession>
<dbReference type="Proteomes" id="UP000282323">
    <property type="component" value="Unassembled WGS sequence"/>
</dbReference>
<dbReference type="AlphaFoldDB" id="A0A3N6NCS8"/>
<dbReference type="OrthoDB" id="96179at2157"/>
<evidence type="ECO:0000256" key="3">
    <source>
        <dbReference type="ARBA" id="ARBA00022777"/>
    </source>
</evidence>
<feature type="domain" description="Carbohydrate kinase PfkB" evidence="4">
    <location>
        <begin position="1"/>
        <end position="295"/>
    </location>
</feature>
<evidence type="ECO:0000313" key="6">
    <source>
        <dbReference type="Proteomes" id="UP000282323"/>
    </source>
</evidence>
<dbReference type="PANTHER" id="PTHR43320">
    <property type="entry name" value="SUGAR KINASE"/>
    <property type="match status" value="1"/>
</dbReference>
<protein>
    <submittedName>
        <fullName evidence="5">Sugar kinase</fullName>
    </submittedName>
</protein>
<organism evidence="5 6">
    <name type="scientific">Natrarchaeobius chitinivorans</name>
    <dbReference type="NCBI Taxonomy" id="1679083"/>
    <lineage>
        <taxon>Archaea</taxon>
        <taxon>Methanobacteriati</taxon>
        <taxon>Methanobacteriota</taxon>
        <taxon>Stenosarchaea group</taxon>
        <taxon>Halobacteria</taxon>
        <taxon>Halobacteriales</taxon>
        <taxon>Natrialbaceae</taxon>
        <taxon>Natrarchaeobius</taxon>
    </lineage>
</organism>
<evidence type="ECO:0000313" key="5">
    <source>
        <dbReference type="EMBL" id="RQG96562.1"/>
    </source>
</evidence>
<dbReference type="RefSeq" id="WP_124194634.1">
    <property type="nucleotide sequence ID" value="NZ_REGA01000003.1"/>
</dbReference>
<dbReference type="InterPro" id="IPR011611">
    <property type="entry name" value="PfkB_dom"/>
</dbReference>
<dbReference type="Gene3D" id="3.40.1190.20">
    <property type="match status" value="1"/>
</dbReference>
<comment type="caution">
    <text evidence="5">The sequence shown here is derived from an EMBL/GenBank/DDBJ whole genome shotgun (WGS) entry which is preliminary data.</text>
</comment>
<gene>
    <name evidence="5" type="ORF">EA473_05475</name>
</gene>
<dbReference type="Pfam" id="PF00294">
    <property type="entry name" value="PfkB"/>
    <property type="match status" value="1"/>
</dbReference>
<dbReference type="InterPro" id="IPR054871">
    <property type="entry name" value="KDG_KDGal_kin_Halo"/>
</dbReference>
<keyword evidence="2" id="KW-0808">Transferase</keyword>
<name>A0A3N6NCS8_NATCH</name>
<dbReference type="PRINTS" id="PR00990">
    <property type="entry name" value="RIBOKINASE"/>
</dbReference>
<comment type="similarity">
    <text evidence="1">Belongs to the carbohydrate kinase PfkB family.</text>
</comment>
<reference evidence="5 6" key="1">
    <citation type="submission" date="2018-10" db="EMBL/GenBank/DDBJ databases">
        <title>Natrarchaeobius chitinivorans gen. nov., sp. nov., and Natrarchaeobius haloalkaliphilus sp. nov., alkaliphilic, chitin-utilizing haloarchaea from hypersaline alkaline lakes.</title>
        <authorList>
            <person name="Sorokin D.Y."/>
            <person name="Elcheninov A.G."/>
            <person name="Kostrikina N.A."/>
            <person name="Bale N.J."/>
            <person name="Sinninghe Damste J.S."/>
            <person name="Khijniak T.V."/>
            <person name="Kublanov I.V."/>
            <person name="Toshchakov S.V."/>
        </authorList>
    </citation>
    <scope>NUCLEOTIDE SEQUENCE [LARGE SCALE GENOMIC DNA]</scope>
    <source>
        <strain evidence="5 6">AArcht4T</strain>
    </source>
</reference>
<evidence type="ECO:0000259" key="4">
    <source>
        <dbReference type="Pfam" id="PF00294"/>
    </source>
</evidence>
<evidence type="ECO:0000256" key="1">
    <source>
        <dbReference type="ARBA" id="ARBA00010688"/>
    </source>
</evidence>
<dbReference type="NCBIfam" id="NF041332">
    <property type="entry name" value="KDG_KDGal_kin_Halo"/>
    <property type="match status" value="1"/>
</dbReference>